<proteinExistence type="inferred from homology"/>
<dbReference type="Pfam" id="PF01850">
    <property type="entry name" value="PIN"/>
    <property type="match status" value="1"/>
</dbReference>
<evidence type="ECO:0000256" key="4">
    <source>
        <dbReference type="ARBA" id="ARBA00022801"/>
    </source>
</evidence>
<keyword evidence="6" id="KW-0800">Toxin</keyword>
<comment type="function">
    <text evidence="6">Toxic component of a toxin-antitoxin (TA) system. An RNase.</text>
</comment>
<evidence type="ECO:0000256" key="1">
    <source>
        <dbReference type="ARBA" id="ARBA00022649"/>
    </source>
</evidence>
<evidence type="ECO:0000256" key="5">
    <source>
        <dbReference type="ARBA" id="ARBA00022842"/>
    </source>
</evidence>
<keyword evidence="3 6" id="KW-0479">Metal-binding</keyword>
<name>W5WGV0_9PSEU</name>
<keyword evidence="2 6" id="KW-0540">Nuclease</keyword>
<dbReference type="KEGG" id="kal:KALB_6616"/>
<feature type="domain" description="PIN" evidence="7">
    <location>
        <begin position="5"/>
        <end position="117"/>
    </location>
</feature>
<protein>
    <recommendedName>
        <fullName evidence="6">Ribonuclease VapC</fullName>
        <shortName evidence="6">RNase VapC</shortName>
        <ecNumber evidence="6">3.1.-.-</ecNumber>
    </recommendedName>
    <alternativeName>
        <fullName evidence="6">Toxin VapC</fullName>
    </alternativeName>
</protein>
<dbReference type="eggNOG" id="COG4113">
    <property type="taxonomic scope" value="Bacteria"/>
</dbReference>
<feature type="binding site" evidence="6">
    <location>
        <position position="7"/>
    </location>
    <ligand>
        <name>Mg(2+)</name>
        <dbReference type="ChEBI" id="CHEBI:18420"/>
    </ligand>
</feature>
<dbReference type="GO" id="GO:0000287">
    <property type="term" value="F:magnesium ion binding"/>
    <property type="evidence" value="ECO:0007669"/>
    <property type="project" value="UniProtKB-UniRule"/>
</dbReference>
<dbReference type="InterPro" id="IPR051619">
    <property type="entry name" value="TypeII_TA_RNase_PINc/VapC"/>
</dbReference>
<keyword evidence="9" id="KW-1185">Reference proteome</keyword>
<dbReference type="SUPFAM" id="SSF88723">
    <property type="entry name" value="PIN domain-like"/>
    <property type="match status" value="1"/>
</dbReference>
<dbReference type="GO" id="GO:0016787">
    <property type="term" value="F:hydrolase activity"/>
    <property type="evidence" value="ECO:0007669"/>
    <property type="project" value="UniProtKB-KW"/>
</dbReference>
<evidence type="ECO:0000256" key="2">
    <source>
        <dbReference type="ARBA" id="ARBA00022722"/>
    </source>
</evidence>
<keyword evidence="5 6" id="KW-0460">Magnesium</keyword>
<evidence type="ECO:0000259" key="7">
    <source>
        <dbReference type="Pfam" id="PF01850"/>
    </source>
</evidence>
<keyword evidence="1 6" id="KW-1277">Toxin-antitoxin system</keyword>
<dbReference type="AlphaFoldDB" id="W5WGV0"/>
<dbReference type="InterPro" id="IPR022907">
    <property type="entry name" value="VapC_family"/>
</dbReference>
<organism evidence="8 9">
    <name type="scientific">Kutzneria albida DSM 43870</name>
    <dbReference type="NCBI Taxonomy" id="1449976"/>
    <lineage>
        <taxon>Bacteria</taxon>
        <taxon>Bacillati</taxon>
        <taxon>Actinomycetota</taxon>
        <taxon>Actinomycetes</taxon>
        <taxon>Pseudonocardiales</taxon>
        <taxon>Pseudonocardiaceae</taxon>
        <taxon>Kutzneria</taxon>
    </lineage>
</organism>
<dbReference type="CDD" id="cd09873">
    <property type="entry name" value="PIN_Pae0151-like"/>
    <property type="match status" value="1"/>
</dbReference>
<dbReference type="PANTHER" id="PTHR35901:SF1">
    <property type="entry name" value="EXONUCLEASE VAPC9"/>
    <property type="match status" value="1"/>
</dbReference>
<dbReference type="GO" id="GO:0004540">
    <property type="term" value="F:RNA nuclease activity"/>
    <property type="evidence" value="ECO:0007669"/>
    <property type="project" value="InterPro"/>
</dbReference>
<dbReference type="OrthoDB" id="4377304at2"/>
<evidence type="ECO:0000313" key="9">
    <source>
        <dbReference type="Proteomes" id="UP000019225"/>
    </source>
</evidence>
<comment type="cofactor">
    <cofactor evidence="6">
        <name>Mg(2+)</name>
        <dbReference type="ChEBI" id="CHEBI:18420"/>
    </cofactor>
</comment>
<comment type="similarity">
    <text evidence="6">Belongs to the PINc/VapC protein family.</text>
</comment>
<evidence type="ECO:0000256" key="3">
    <source>
        <dbReference type="ARBA" id="ARBA00022723"/>
    </source>
</evidence>
<dbReference type="InterPro" id="IPR002716">
    <property type="entry name" value="PIN_dom"/>
</dbReference>
<accession>W5WGV0</accession>
<dbReference type="InterPro" id="IPR044153">
    <property type="entry name" value="PIN_Pae0151-like"/>
</dbReference>
<feature type="binding site" evidence="6">
    <location>
        <position position="96"/>
    </location>
    <ligand>
        <name>Mg(2+)</name>
        <dbReference type="ChEBI" id="CHEBI:18420"/>
    </ligand>
</feature>
<dbReference type="InterPro" id="IPR029060">
    <property type="entry name" value="PIN-like_dom_sf"/>
</dbReference>
<evidence type="ECO:0000256" key="6">
    <source>
        <dbReference type="HAMAP-Rule" id="MF_00265"/>
    </source>
</evidence>
<evidence type="ECO:0000313" key="8">
    <source>
        <dbReference type="EMBL" id="AHH99975.1"/>
    </source>
</evidence>
<dbReference type="RefSeq" id="WP_030109449.1">
    <property type="nucleotide sequence ID" value="NZ_CP007155.1"/>
</dbReference>
<reference evidence="8 9" key="1">
    <citation type="journal article" date="2014" name="BMC Genomics">
        <title>Complete genome sequence of producer of the glycopeptide antibiotic Aculeximycin Kutzneria albida DSM 43870T, a representative of minor genus of Pseudonocardiaceae.</title>
        <authorList>
            <person name="Rebets Y."/>
            <person name="Tokovenko B."/>
            <person name="Lushchyk I."/>
            <person name="Ruckert C."/>
            <person name="Zaburannyi N."/>
            <person name="Bechthold A."/>
            <person name="Kalinowski J."/>
            <person name="Luzhetskyy A."/>
        </authorList>
    </citation>
    <scope>NUCLEOTIDE SEQUENCE [LARGE SCALE GENOMIC DNA]</scope>
    <source>
        <strain evidence="8">DSM 43870</strain>
    </source>
</reference>
<gene>
    <name evidence="6" type="primary">vapC</name>
    <name evidence="8" type="ORF">KALB_6616</name>
</gene>
<dbReference type="HOGENOM" id="CLU_121774_0_0_11"/>
<dbReference type="EMBL" id="CP007155">
    <property type="protein sequence ID" value="AHH99975.1"/>
    <property type="molecule type" value="Genomic_DNA"/>
</dbReference>
<dbReference type="HAMAP" id="MF_00265">
    <property type="entry name" value="VapC_Nob1"/>
    <property type="match status" value="1"/>
</dbReference>
<keyword evidence="4 6" id="KW-0378">Hydrolase</keyword>
<dbReference type="PANTHER" id="PTHR35901">
    <property type="entry name" value="RIBONUCLEASE VAPC3"/>
    <property type="match status" value="1"/>
</dbReference>
<dbReference type="GO" id="GO:0090729">
    <property type="term" value="F:toxin activity"/>
    <property type="evidence" value="ECO:0007669"/>
    <property type="project" value="UniProtKB-KW"/>
</dbReference>
<dbReference type="EC" id="3.1.-.-" evidence="6"/>
<dbReference type="Proteomes" id="UP000019225">
    <property type="component" value="Chromosome"/>
</dbReference>
<dbReference type="Gene3D" id="3.40.50.1010">
    <property type="entry name" value="5'-nuclease"/>
    <property type="match status" value="1"/>
</dbReference>
<dbReference type="STRING" id="1449976.KALB_6616"/>
<sequence>MLDAVVDTSALIALFTGNEQDRALVNRMLAATAAAPELLDAEVLSVLRRMVRHGDLTRGQARVTLTTIQASPITRIPHANLVDRAWQLQDSITAYDALYVALAELLDVPLITCDAKLAGSNGHQAKVELYSAS</sequence>